<evidence type="ECO:0000313" key="3">
    <source>
        <dbReference type="Proteomes" id="UP000004528"/>
    </source>
</evidence>
<protein>
    <submittedName>
        <fullName evidence="2">Uncharacterized protein</fullName>
    </submittedName>
</protein>
<dbReference type="HOGENOM" id="CLU_3259784_0_0_9"/>
<organism evidence="2 3">
    <name type="scientific">Weissella paramesenteroides ATCC 33313</name>
    <dbReference type="NCBI Taxonomy" id="585506"/>
    <lineage>
        <taxon>Bacteria</taxon>
        <taxon>Bacillati</taxon>
        <taxon>Bacillota</taxon>
        <taxon>Bacilli</taxon>
        <taxon>Lactobacillales</taxon>
        <taxon>Lactobacillaceae</taxon>
        <taxon>Weissella</taxon>
    </lineage>
</organism>
<comment type="caution">
    <text evidence="2">The sequence shown here is derived from an EMBL/GenBank/DDBJ whole genome shotgun (WGS) entry which is preliminary data.</text>
</comment>
<dbReference type="Proteomes" id="UP000004528">
    <property type="component" value="Unassembled WGS sequence"/>
</dbReference>
<evidence type="ECO:0000256" key="1">
    <source>
        <dbReference type="SAM" id="MobiDB-lite"/>
    </source>
</evidence>
<gene>
    <name evidence="2" type="ORF">HMPREF0877_1198</name>
</gene>
<dbReference type="GeneID" id="93949471"/>
<feature type="region of interest" description="Disordered" evidence="1">
    <location>
        <begin position="1"/>
        <end position="42"/>
    </location>
</feature>
<reference evidence="2 3" key="1">
    <citation type="submission" date="2009-04" db="EMBL/GenBank/DDBJ databases">
        <authorList>
            <person name="Qin X."/>
            <person name="Bachman B."/>
            <person name="Battles P."/>
            <person name="Bell A."/>
            <person name="Bess C."/>
            <person name="Bickham C."/>
            <person name="Chaboub L."/>
            <person name="Chen D."/>
            <person name="Coyle M."/>
            <person name="Deiros D.R."/>
            <person name="Dinh H."/>
            <person name="Forbes L."/>
            <person name="Fowler G."/>
            <person name="Francisco L."/>
            <person name="Fu Q."/>
            <person name="Gubbala S."/>
            <person name="Hale W."/>
            <person name="Han Y."/>
            <person name="Hemphill L."/>
            <person name="Highlander S.K."/>
            <person name="Hirani K."/>
            <person name="Hogues M."/>
            <person name="Jackson L."/>
            <person name="Jakkamsetti A."/>
            <person name="Javaid M."/>
            <person name="Jiang H."/>
            <person name="Korchina V."/>
            <person name="Kovar C."/>
            <person name="Lara F."/>
            <person name="Lee S."/>
            <person name="Mata R."/>
            <person name="Mathew T."/>
            <person name="Moen C."/>
            <person name="Morales K."/>
            <person name="Munidasa M."/>
            <person name="Nazareth L."/>
            <person name="Ngo R."/>
            <person name="Nguyen L."/>
            <person name="Okwuonu G."/>
            <person name="Ongeri F."/>
            <person name="Patil S."/>
            <person name="Petrosino J."/>
            <person name="Pham C."/>
            <person name="Pham P."/>
            <person name="Pu L.-L."/>
            <person name="Puazo M."/>
            <person name="Raj R."/>
            <person name="Reid J."/>
            <person name="Rouhana J."/>
            <person name="Saada N."/>
            <person name="Shang Y."/>
            <person name="Simmons D."/>
            <person name="Thornton R."/>
            <person name="Warren J."/>
            <person name="Weissenberger G."/>
            <person name="Zhang J."/>
            <person name="Zhang L."/>
            <person name="Zhou C."/>
            <person name="Zhu D."/>
            <person name="Muzny D."/>
            <person name="Worley K."/>
            <person name="Gibbs R."/>
        </authorList>
    </citation>
    <scope>NUCLEOTIDE SEQUENCE [LARGE SCALE GENOMIC DNA]</scope>
    <source>
        <strain evidence="2 3">ATCC 33313</strain>
    </source>
</reference>
<evidence type="ECO:0000313" key="2">
    <source>
        <dbReference type="EMBL" id="EER74722.1"/>
    </source>
</evidence>
<accession>C5RB53</accession>
<proteinExistence type="predicted"/>
<keyword evidence="3" id="KW-1185">Reference proteome</keyword>
<dbReference type="AlphaFoldDB" id="C5RB53"/>
<name>C5RB53_WEIPA</name>
<feature type="compositionally biased region" description="Basic and acidic residues" evidence="1">
    <location>
        <begin position="27"/>
        <end position="42"/>
    </location>
</feature>
<dbReference type="EMBL" id="ACKU01000014">
    <property type="protein sequence ID" value="EER74722.1"/>
    <property type="molecule type" value="Genomic_DNA"/>
</dbReference>
<dbReference type="RefSeq" id="WP_002828812.1">
    <property type="nucleotide sequence ID" value="NZ_GG697132.1"/>
</dbReference>
<feature type="compositionally biased region" description="Basic and acidic residues" evidence="1">
    <location>
        <begin position="1"/>
        <end position="14"/>
    </location>
</feature>
<sequence>MTEKDNKPEEVEKDSQEEESTPFSPQKEVKGRPAPADYKKAD</sequence>